<keyword evidence="1" id="KW-0732">Signal</keyword>
<evidence type="ECO:0000256" key="2">
    <source>
        <dbReference type="ARBA" id="ARBA00023136"/>
    </source>
</evidence>
<protein>
    <recommendedName>
        <fullName evidence="4">Outer membrane lipoprotein BamD-like domain-containing protein</fullName>
    </recommendedName>
</protein>
<dbReference type="InterPro" id="IPR011990">
    <property type="entry name" value="TPR-like_helical_dom_sf"/>
</dbReference>
<keyword evidence="3" id="KW-0998">Cell outer membrane</keyword>
<dbReference type="EMBL" id="UINC01004714">
    <property type="protein sequence ID" value="SVA16327.1"/>
    <property type="molecule type" value="Genomic_DNA"/>
</dbReference>
<organism evidence="5">
    <name type="scientific">marine metagenome</name>
    <dbReference type="NCBI Taxonomy" id="408172"/>
    <lineage>
        <taxon>unclassified sequences</taxon>
        <taxon>metagenomes</taxon>
        <taxon>ecological metagenomes</taxon>
    </lineage>
</organism>
<proteinExistence type="predicted"/>
<feature type="domain" description="Outer membrane lipoprotein BamD-like" evidence="4">
    <location>
        <begin position="30"/>
        <end position="212"/>
    </location>
</feature>
<dbReference type="AlphaFoldDB" id="A0A381TNG3"/>
<keyword evidence="2" id="KW-0472">Membrane</keyword>
<dbReference type="Gene3D" id="1.25.40.10">
    <property type="entry name" value="Tetratricopeptide repeat domain"/>
    <property type="match status" value="1"/>
</dbReference>
<dbReference type="InterPro" id="IPR017689">
    <property type="entry name" value="BamD"/>
</dbReference>
<evidence type="ECO:0000313" key="5">
    <source>
        <dbReference type="EMBL" id="SVA16327.1"/>
    </source>
</evidence>
<sequence>MYRVYFLLFIFFGCSSTLPDESLSLAEHLKIGMDYLDEEKYVKAQDEFKFVLSRGTGTDYGDDAQFFLAESYFLNDQFMLSIKEYENLTRKMAFSPFFEKSRFRICEAYRIESPDYYNDQSYTEKALERYQEFLDDFPESEYGQNVTESMSILRNKLAKKLYETGVLYLKIDEFEPARMSFNSVLDQYYDTDIVEEVHVGVIKSYIKSDKIKQAKEYWLNKGQKDIVSEELINEIEHLFAEVEK</sequence>
<reference evidence="5" key="1">
    <citation type="submission" date="2018-05" db="EMBL/GenBank/DDBJ databases">
        <authorList>
            <person name="Lanie J.A."/>
            <person name="Ng W.-L."/>
            <person name="Kazmierczak K.M."/>
            <person name="Andrzejewski T.M."/>
            <person name="Davidsen T.M."/>
            <person name="Wayne K.J."/>
            <person name="Tettelin H."/>
            <person name="Glass J.I."/>
            <person name="Rusch D."/>
            <person name="Podicherti R."/>
            <person name="Tsui H.-C.T."/>
            <person name="Winkler M.E."/>
        </authorList>
    </citation>
    <scope>NUCLEOTIDE SEQUENCE</scope>
</reference>
<dbReference type="NCBIfam" id="TIGR03302">
    <property type="entry name" value="OM_YfiO"/>
    <property type="match status" value="1"/>
</dbReference>
<evidence type="ECO:0000259" key="4">
    <source>
        <dbReference type="Pfam" id="PF13525"/>
    </source>
</evidence>
<name>A0A381TNG3_9ZZZZ</name>
<accession>A0A381TNG3</accession>
<gene>
    <name evidence="5" type="ORF">METZ01_LOCUS69181</name>
</gene>
<dbReference type="Pfam" id="PF13525">
    <property type="entry name" value="YfiO"/>
    <property type="match status" value="1"/>
</dbReference>
<dbReference type="SUPFAM" id="SSF48452">
    <property type="entry name" value="TPR-like"/>
    <property type="match status" value="1"/>
</dbReference>
<evidence type="ECO:0000256" key="1">
    <source>
        <dbReference type="ARBA" id="ARBA00022729"/>
    </source>
</evidence>
<evidence type="ECO:0000256" key="3">
    <source>
        <dbReference type="ARBA" id="ARBA00023237"/>
    </source>
</evidence>
<dbReference type="InterPro" id="IPR039565">
    <property type="entry name" value="BamD-like"/>
</dbReference>